<reference evidence="3" key="1">
    <citation type="submission" date="2017-09" db="EMBL/GenBank/DDBJ databases">
        <title>Depth-based differentiation of microbial function through sediment-hosted aquifers and enrichment of novel symbionts in the deep terrestrial subsurface.</title>
        <authorList>
            <person name="Probst A.J."/>
            <person name="Ladd B."/>
            <person name="Jarett J.K."/>
            <person name="Geller-Mcgrath D.E."/>
            <person name="Sieber C.M.K."/>
            <person name="Emerson J.B."/>
            <person name="Anantharaman K."/>
            <person name="Thomas B.C."/>
            <person name="Malmstrom R."/>
            <person name="Stieglmeier M."/>
            <person name="Klingl A."/>
            <person name="Woyke T."/>
            <person name="Ryan C.M."/>
            <person name="Banfield J.F."/>
        </authorList>
    </citation>
    <scope>NUCLEOTIDE SEQUENCE [LARGE SCALE GENOMIC DNA]</scope>
</reference>
<keyword evidence="1" id="KW-0812">Transmembrane</keyword>
<sequence>MMLIRWLLNAIMVILVTYIVPGISVKSFYTALIVALIYGILNAIIRPILVILTLPINLITLGLFTLVINAGLFWLVSSIVKGFEIASFWSAFFGALVLWLISFITNAALKSAKASK</sequence>
<keyword evidence="1" id="KW-0472">Membrane</keyword>
<accession>A0A2H0YR10</accession>
<feature type="transmembrane region" description="Helical" evidence="1">
    <location>
        <begin position="7"/>
        <end position="23"/>
    </location>
</feature>
<evidence type="ECO:0000256" key="1">
    <source>
        <dbReference type="SAM" id="Phobius"/>
    </source>
</evidence>
<feature type="transmembrane region" description="Helical" evidence="1">
    <location>
        <begin position="29"/>
        <end position="49"/>
    </location>
</feature>
<gene>
    <name evidence="2" type="ORF">COT26_00750</name>
</gene>
<dbReference type="Pfam" id="PF04020">
    <property type="entry name" value="Phage_holin_4_2"/>
    <property type="match status" value="1"/>
</dbReference>
<keyword evidence="1" id="KW-1133">Transmembrane helix</keyword>
<comment type="caution">
    <text evidence="2">The sequence shown here is derived from an EMBL/GenBank/DDBJ whole genome shotgun (WGS) entry which is preliminary data.</text>
</comment>
<name>A0A2H0YR10_9BACT</name>
<dbReference type="PANTHER" id="PTHR37309">
    <property type="entry name" value="SLR0284 PROTEIN"/>
    <property type="match status" value="1"/>
</dbReference>
<feature type="transmembrane region" description="Helical" evidence="1">
    <location>
        <begin position="88"/>
        <end position="109"/>
    </location>
</feature>
<feature type="transmembrane region" description="Helical" evidence="1">
    <location>
        <begin position="56"/>
        <end position="76"/>
    </location>
</feature>
<dbReference type="InterPro" id="IPR007165">
    <property type="entry name" value="Phage_holin_4_2"/>
</dbReference>
<proteinExistence type="predicted"/>
<evidence type="ECO:0000313" key="2">
    <source>
        <dbReference type="EMBL" id="PIS40937.1"/>
    </source>
</evidence>
<protein>
    <recommendedName>
        <fullName evidence="4">Phage holin family protein</fullName>
    </recommendedName>
</protein>
<dbReference type="EMBL" id="PEXW01000014">
    <property type="protein sequence ID" value="PIS40937.1"/>
    <property type="molecule type" value="Genomic_DNA"/>
</dbReference>
<evidence type="ECO:0008006" key="4">
    <source>
        <dbReference type="Google" id="ProtNLM"/>
    </source>
</evidence>
<dbReference type="PANTHER" id="PTHR37309:SF1">
    <property type="entry name" value="SLR0284 PROTEIN"/>
    <property type="match status" value="1"/>
</dbReference>
<dbReference type="AlphaFoldDB" id="A0A2H0YR10"/>
<evidence type="ECO:0000313" key="3">
    <source>
        <dbReference type="Proteomes" id="UP000236845"/>
    </source>
</evidence>
<organism evidence="2 3">
    <name type="scientific">Candidatus Kerfeldbacteria bacterium CG08_land_8_20_14_0_20_43_14</name>
    <dbReference type="NCBI Taxonomy" id="2014246"/>
    <lineage>
        <taxon>Bacteria</taxon>
        <taxon>Candidatus Kerfeldiibacteriota</taxon>
    </lineage>
</organism>
<dbReference type="Proteomes" id="UP000236845">
    <property type="component" value="Unassembled WGS sequence"/>
</dbReference>